<reference evidence="8" key="1">
    <citation type="submission" date="2022-11" db="EMBL/GenBank/DDBJ databases">
        <authorList>
            <person name="Petersen C."/>
        </authorList>
    </citation>
    <scope>NUCLEOTIDE SEQUENCE</scope>
    <source>
        <strain evidence="8">IBT 26290</strain>
    </source>
</reference>
<keyword evidence="6" id="KW-0285">Flavoprotein</keyword>
<comment type="catalytic activity">
    <reaction evidence="4">
        <text>a secondary aliphatic amine + O2 + H2O = a primary amine + an aldehyde + H2O2</text>
        <dbReference type="Rhea" id="RHEA:26414"/>
        <dbReference type="ChEBI" id="CHEBI:15377"/>
        <dbReference type="ChEBI" id="CHEBI:15379"/>
        <dbReference type="ChEBI" id="CHEBI:16240"/>
        <dbReference type="ChEBI" id="CHEBI:17478"/>
        <dbReference type="ChEBI" id="CHEBI:58855"/>
        <dbReference type="ChEBI" id="CHEBI:65296"/>
        <dbReference type="EC" id="1.4.3.4"/>
    </reaction>
</comment>
<keyword evidence="6" id="KW-0274">FAD</keyword>
<dbReference type="Gene3D" id="3.50.50.60">
    <property type="entry name" value="FAD/NAD(P)-binding domain"/>
    <property type="match status" value="1"/>
</dbReference>
<dbReference type="Pfam" id="PF01042">
    <property type="entry name" value="Ribonuc_L-PSP"/>
    <property type="match status" value="1"/>
</dbReference>
<dbReference type="InterPro" id="IPR050703">
    <property type="entry name" value="Flavin_MAO"/>
</dbReference>
<dbReference type="SUPFAM" id="SSF54373">
    <property type="entry name" value="FAD-linked reductases, C-terminal domain"/>
    <property type="match status" value="1"/>
</dbReference>
<dbReference type="GO" id="GO:0097621">
    <property type="term" value="F:monoamine oxidase activity"/>
    <property type="evidence" value="ECO:0007669"/>
    <property type="project" value="UniProtKB-EC"/>
</dbReference>
<accession>A0A9W9HY75</accession>
<dbReference type="InterPro" id="IPR006175">
    <property type="entry name" value="YjgF/YER057c/UK114"/>
</dbReference>
<feature type="binding site" evidence="5">
    <location>
        <position position="349"/>
    </location>
    <ligand>
        <name>FAD</name>
        <dbReference type="ChEBI" id="CHEBI:57692"/>
    </ligand>
</feature>
<protein>
    <recommendedName>
        <fullName evidence="6">Amine oxidase</fullName>
        <ecNumber evidence="6">1.4.3.-</ecNumber>
    </recommendedName>
</protein>
<dbReference type="OrthoDB" id="5046242at2759"/>
<comment type="caution">
    <text evidence="8">The sequence shown here is derived from an EMBL/GenBank/DDBJ whole genome shotgun (WGS) entry which is preliminary data.</text>
</comment>
<dbReference type="InterPro" id="IPR035959">
    <property type="entry name" value="RutC-like_sf"/>
</dbReference>
<gene>
    <name evidence="8" type="ORF">N7482_007468</name>
</gene>
<dbReference type="InterPro" id="IPR036188">
    <property type="entry name" value="FAD/NAD-bd_sf"/>
</dbReference>
<organism evidence="8 9">
    <name type="scientific">Penicillium canariense</name>
    <dbReference type="NCBI Taxonomy" id="189055"/>
    <lineage>
        <taxon>Eukaryota</taxon>
        <taxon>Fungi</taxon>
        <taxon>Dikarya</taxon>
        <taxon>Ascomycota</taxon>
        <taxon>Pezizomycotina</taxon>
        <taxon>Eurotiomycetes</taxon>
        <taxon>Eurotiomycetidae</taxon>
        <taxon>Eurotiales</taxon>
        <taxon>Aspergillaceae</taxon>
        <taxon>Penicillium</taxon>
    </lineage>
</organism>
<dbReference type="PANTHER" id="PTHR43563:SF14">
    <property type="entry name" value="AMINE OXIDASE"/>
    <property type="match status" value="1"/>
</dbReference>
<evidence type="ECO:0000256" key="6">
    <source>
        <dbReference type="RuleBase" id="RU362067"/>
    </source>
</evidence>
<dbReference type="SUPFAM" id="SSF51905">
    <property type="entry name" value="FAD/NAD(P)-binding domain"/>
    <property type="match status" value="1"/>
</dbReference>
<dbReference type="EC" id="1.4.3.-" evidence="6"/>
<evidence type="ECO:0000256" key="5">
    <source>
        <dbReference type="PIRSR" id="PIRSR601613-1"/>
    </source>
</evidence>
<dbReference type="Pfam" id="PF01593">
    <property type="entry name" value="Amino_oxidase"/>
    <property type="match status" value="1"/>
</dbReference>
<feature type="binding site" evidence="5">
    <location>
        <position position="542"/>
    </location>
    <ligand>
        <name>FAD</name>
        <dbReference type="ChEBI" id="CHEBI:57692"/>
    </ligand>
</feature>
<comment type="cofactor">
    <cofactor evidence="1 6">
        <name>FAD</name>
        <dbReference type="ChEBI" id="CHEBI:57692"/>
    </cofactor>
</comment>
<evidence type="ECO:0000259" key="7">
    <source>
        <dbReference type="Pfam" id="PF01593"/>
    </source>
</evidence>
<evidence type="ECO:0000256" key="4">
    <source>
        <dbReference type="ARBA" id="ARBA00048448"/>
    </source>
</evidence>
<sequence length="575" mass="62791">MTSGQTAQRKDGSWHTFAEQVQQAVDNLARALDAGGASARDVVKLVFYPVDWSMDLAEDLVGPILRLLSEKHGAPHQPLTTLVPVPKLAYPEAKFEIEAVALVGGTSEPWRDSKSEGYSAPPAEVDVVVVGGGFSGMAAASRCHDAGLSTVVLEAKSRIGGRSRSHHLDSGSGVVEMGATWINKTTQPEVYALTRRFGLETAEQYTEGDEVFQGVDGKVGPTEKDREQEQILASALIERPEALNIRKWHDFPAEEDVTFAEWVTEIWCTGDHAQHVANHLCSAIVGRGSDVVGAHYFLDYVKSGLGFISLITEGEMGAQSLKVKKGMSEIAYALGRSLKPGSIWLNSPVDSIVQRHGCCHVTTTAGASFKARKVIMANPTNTYTNIRFSPPLPSGKRALVSRTKPGHYAKVIVSYKTAWWREAGLVGKFTSFKGPICFSWDTSDPGNNQYSLAIFIAGDIAYKWHQLPSLQQEEAVVDHLAELVGRELAENAVNVLEINVMEWTKEEHIWGAPTSAIGPKLLSKHSQELRQPFRDIHFAGGETAFEWKGYLEGAITAGYRAAEEVQQALQPETKL</sequence>
<feature type="domain" description="Amine oxidase" evidence="7">
    <location>
        <begin position="134"/>
        <end position="565"/>
    </location>
</feature>
<dbReference type="RefSeq" id="XP_056542022.1">
    <property type="nucleotide sequence ID" value="XM_056689593.1"/>
</dbReference>
<comment type="similarity">
    <text evidence="2 6">Belongs to the flavin monoamine oxidase family.</text>
</comment>
<dbReference type="Proteomes" id="UP001149163">
    <property type="component" value="Unassembled WGS sequence"/>
</dbReference>
<dbReference type="EMBL" id="JAPQKN010000004">
    <property type="protein sequence ID" value="KAJ5160464.1"/>
    <property type="molecule type" value="Genomic_DNA"/>
</dbReference>
<feature type="binding site" evidence="5">
    <location>
        <position position="135"/>
    </location>
    <ligand>
        <name>FAD</name>
        <dbReference type="ChEBI" id="CHEBI:57692"/>
    </ligand>
</feature>
<evidence type="ECO:0000313" key="9">
    <source>
        <dbReference type="Proteomes" id="UP001149163"/>
    </source>
</evidence>
<evidence type="ECO:0000256" key="3">
    <source>
        <dbReference type="ARBA" id="ARBA00023002"/>
    </source>
</evidence>
<feature type="binding site" evidence="5">
    <location>
        <position position="455"/>
    </location>
    <ligand>
        <name>substrate</name>
    </ligand>
</feature>
<keyword evidence="3 6" id="KW-0560">Oxidoreductase</keyword>
<dbReference type="AlphaFoldDB" id="A0A9W9HY75"/>
<dbReference type="Gene3D" id="3.30.1330.40">
    <property type="entry name" value="RutC-like"/>
    <property type="match status" value="1"/>
</dbReference>
<feature type="binding site" evidence="5">
    <location>
        <begin position="154"/>
        <end position="155"/>
    </location>
    <ligand>
        <name>FAD</name>
        <dbReference type="ChEBI" id="CHEBI:57692"/>
    </ligand>
</feature>
<dbReference type="GeneID" id="81428769"/>
<evidence type="ECO:0000256" key="2">
    <source>
        <dbReference type="ARBA" id="ARBA00005995"/>
    </source>
</evidence>
<reference evidence="8" key="2">
    <citation type="journal article" date="2023" name="IMA Fungus">
        <title>Comparative genomic study of the Penicillium genus elucidates a diverse pangenome and 15 lateral gene transfer events.</title>
        <authorList>
            <person name="Petersen C."/>
            <person name="Sorensen T."/>
            <person name="Nielsen M.R."/>
            <person name="Sondergaard T.E."/>
            <person name="Sorensen J.L."/>
            <person name="Fitzpatrick D.A."/>
            <person name="Frisvad J.C."/>
            <person name="Nielsen K.L."/>
        </authorList>
    </citation>
    <scope>NUCLEOTIDE SEQUENCE</scope>
    <source>
        <strain evidence="8">IBT 26290</strain>
    </source>
</reference>
<dbReference type="SUPFAM" id="SSF55298">
    <property type="entry name" value="YjgF-like"/>
    <property type="match status" value="1"/>
</dbReference>
<dbReference type="PANTHER" id="PTHR43563">
    <property type="entry name" value="AMINE OXIDASE"/>
    <property type="match status" value="1"/>
</dbReference>
<dbReference type="PRINTS" id="PR00757">
    <property type="entry name" value="AMINEOXDASEF"/>
</dbReference>
<dbReference type="InterPro" id="IPR002937">
    <property type="entry name" value="Amino_oxidase"/>
</dbReference>
<dbReference type="CDD" id="cd00448">
    <property type="entry name" value="YjgF_YER057c_UK114_family"/>
    <property type="match status" value="1"/>
</dbReference>
<dbReference type="InterPro" id="IPR001613">
    <property type="entry name" value="Flavin_amine_oxidase"/>
</dbReference>
<proteinExistence type="inferred from homology"/>
<evidence type="ECO:0000313" key="8">
    <source>
        <dbReference type="EMBL" id="KAJ5160464.1"/>
    </source>
</evidence>
<keyword evidence="9" id="KW-1185">Reference proteome</keyword>
<name>A0A9W9HY75_9EURO</name>
<evidence type="ECO:0000256" key="1">
    <source>
        <dbReference type="ARBA" id="ARBA00001974"/>
    </source>
</evidence>